<dbReference type="InterPro" id="IPR016169">
    <property type="entry name" value="FAD-bd_PCMH_sub2"/>
</dbReference>
<dbReference type="InterPro" id="IPR015345">
    <property type="entry name" value="Cytokinin_DH_FAD/cytokin-bd"/>
</dbReference>
<dbReference type="InterPro" id="IPR006094">
    <property type="entry name" value="Oxid_FAD_bind_N"/>
</dbReference>
<dbReference type="Gene3D" id="3.30.465.10">
    <property type="match status" value="1"/>
</dbReference>
<keyword evidence="4" id="KW-0274">FAD</keyword>
<dbReference type="InterPro" id="IPR016166">
    <property type="entry name" value="FAD-bd_PCMH"/>
</dbReference>
<dbReference type="InterPro" id="IPR016164">
    <property type="entry name" value="FAD-linked_Oxase-like_C"/>
</dbReference>
<dbReference type="Proteomes" id="UP001615550">
    <property type="component" value="Unassembled WGS sequence"/>
</dbReference>
<dbReference type="PANTHER" id="PTHR13878">
    <property type="entry name" value="GULONOLACTONE OXIDASE"/>
    <property type="match status" value="1"/>
</dbReference>
<gene>
    <name evidence="7" type="ORF">ACD661_13450</name>
</gene>
<dbReference type="InterPro" id="IPR050432">
    <property type="entry name" value="FAD-linked_Oxidoreductases_BP"/>
</dbReference>
<dbReference type="RefSeq" id="WP_400188384.1">
    <property type="nucleotide sequence ID" value="NZ_JBGORX010000007.1"/>
</dbReference>
<evidence type="ECO:0000256" key="5">
    <source>
        <dbReference type="ARBA" id="ARBA00023002"/>
    </source>
</evidence>
<dbReference type="Gene3D" id="3.30.43.10">
    <property type="entry name" value="Uridine Diphospho-n-acetylenolpyruvylglucosamine Reductase, domain 2"/>
    <property type="match status" value="1"/>
</dbReference>
<dbReference type="Pfam" id="PF09265">
    <property type="entry name" value="Cytokin-bind"/>
    <property type="match status" value="1"/>
</dbReference>
<proteinExistence type="inferred from homology"/>
<dbReference type="InterPro" id="IPR036318">
    <property type="entry name" value="FAD-bd_PCMH-like_sf"/>
</dbReference>
<accession>A0ABW8DBL8</accession>
<comment type="cofactor">
    <cofactor evidence="1">
        <name>FAD</name>
        <dbReference type="ChEBI" id="CHEBI:57692"/>
    </cofactor>
</comment>
<keyword evidence="3" id="KW-0285">Flavoprotein</keyword>
<dbReference type="PANTHER" id="PTHR13878:SF53">
    <property type="entry name" value="CYTOKININ DEHYDROGENASE 6"/>
    <property type="match status" value="1"/>
</dbReference>
<keyword evidence="8" id="KW-1185">Reference proteome</keyword>
<feature type="domain" description="FAD-binding PCMH-type" evidence="6">
    <location>
        <begin position="42"/>
        <end position="211"/>
    </location>
</feature>
<evidence type="ECO:0000256" key="1">
    <source>
        <dbReference type="ARBA" id="ARBA00001974"/>
    </source>
</evidence>
<evidence type="ECO:0000259" key="6">
    <source>
        <dbReference type="PROSITE" id="PS51387"/>
    </source>
</evidence>
<evidence type="ECO:0000313" key="7">
    <source>
        <dbReference type="EMBL" id="MFJ1269567.1"/>
    </source>
</evidence>
<dbReference type="SUPFAM" id="SSF56176">
    <property type="entry name" value="FAD-binding/transporter-associated domain-like"/>
    <property type="match status" value="1"/>
</dbReference>
<evidence type="ECO:0000256" key="2">
    <source>
        <dbReference type="ARBA" id="ARBA00005466"/>
    </source>
</evidence>
<dbReference type="PROSITE" id="PS51387">
    <property type="entry name" value="FAD_PCMH"/>
    <property type="match status" value="1"/>
</dbReference>
<comment type="caution">
    <text evidence="7">The sequence shown here is derived from an EMBL/GenBank/DDBJ whole genome shotgun (WGS) entry which is preliminary data.</text>
</comment>
<evidence type="ECO:0000313" key="8">
    <source>
        <dbReference type="Proteomes" id="UP001615550"/>
    </source>
</evidence>
<keyword evidence="5" id="KW-0560">Oxidoreductase</keyword>
<dbReference type="EMBL" id="JBGORX010000007">
    <property type="protein sequence ID" value="MFJ1269567.1"/>
    <property type="molecule type" value="Genomic_DNA"/>
</dbReference>
<dbReference type="InterPro" id="IPR016170">
    <property type="entry name" value="Cytok_DH_C_sf"/>
</dbReference>
<dbReference type="InterPro" id="IPR016167">
    <property type="entry name" value="FAD-bd_PCMH_sub1"/>
</dbReference>
<organism evidence="7 8">
    <name type="scientific">Legionella lytica</name>
    <dbReference type="NCBI Taxonomy" id="96232"/>
    <lineage>
        <taxon>Bacteria</taxon>
        <taxon>Pseudomonadati</taxon>
        <taxon>Pseudomonadota</taxon>
        <taxon>Gammaproteobacteria</taxon>
        <taxon>Legionellales</taxon>
        <taxon>Legionellaceae</taxon>
        <taxon>Legionella</taxon>
    </lineage>
</organism>
<evidence type="ECO:0000256" key="4">
    <source>
        <dbReference type="ARBA" id="ARBA00022827"/>
    </source>
</evidence>
<sequence>MPQTVNQWNSQHLMQWEKRPEQNIQSNEQALVPFGRDFGGLVHSQPAAVCAPQTREALQSLLKYAHEHQLPITIRGNGMSQNGQSLAAPGGLILDMRHFNQVQEPEHHSIWVEANCTWADLLERSLPHSLTPYVLPYNCNLSIGGVLSAGGIGASSFKYGSAIAHVRELEVILANGELVQVDRHSPLMQACLGGQGHFGVITRARIALRSCKKTVRSFYLTYLDKESWLRDLQQCQDYADYVESFCTPAIQGAKLTDSGRLPFAQWLYALHVSIEYEHHAPDFHSLSLKPWKILHTQDETIHSYLHRHDARLKIMKMSGQWDLQHPWYECFIPKFPLNKLEEILETLPIHYASLVHLVPIVHRKASGFLMLPEELHIFSFMIINPGLPTLFTPSCVETIKHLDALFLPLGGKRYLSGYLGESLEHDYWKKHYGARYSEWLELKKQYDPLHILSSYLFNKCSKVKEINLS</sequence>
<reference evidence="7 8" key="1">
    <citation type="submission" date="2024-08" db="EMBL/GenBank/DDBJ databases">
        <title>Draft Genome Sequence of Legionella lytica strain DSB2004, Isolated From a Fire Sprinkler System.</title>
        <authorList>
            <person name="Everhart A.D."/>
            <person name="Kidane D.T."/>
            <person name="Farone A.L."/>
            <person name="Farone M.B."/>
        </authorList>
    </citation>
    <scope>NUCLEOTIDE SEQUENCE [LARGE SCALE GENOMIC DNA]</scope>
    <source>
        <strain evidence="7 8">DSB2004</strain>
    </source>
</reference>
<dbReference type="Pfam" id="PF01565">
    <property type="entry name" value="FAD_binding_4"/>
    <property type="match status" value="1"/>
</dbReference>
<dbReference type="SUPFAM" id="SSF55103">
    <property type="entry name" value="FAD-linked oxidases, C-terminal domain"/>
    <property type="match status" value="1"/>
</dbReference>
<dbReference type="Gene3D" id="3.40.462.10">
    <property type="entry name" value="FAD-linked oxidases, C-terminal domain"/>
    <property type="match status" value="1"/>
</dbReference>
<name>A0ABW8DBL8_9GAMM</name>
<protein>
    <submittedName>
        <fullName evidence="7">FAD-binding protein</fullName>
    </submittedName>
</protein>
<comment type="similarity">
    <text evidence="2">Belongs to the oxygen-dependent FAD-linked oxidoreductase family.</text>
</comment>
<evidence type="ECO:0000256" key="3">
    <source>
        <dbReference type="ARBA" id="ARBA00022630"/>
    </source>
</evidence>